<dbReference type="InterPro" id="IPR001965">
    <property type="entry name" value="Znf_PHD"/>
</dbReference>
<keyword evidence="3" id="KW-0863">Zinc-finger</keyword>
<organism evidence="6 7">
    <name type="scientific">Arabidopsis suecica</name>
    <name type="common">Swedish thale-cress</name>
    <name type="synonym">Cardaminopsis suecica</name>
    <dbReference type="NCBI Taxonomy" id="45249"/>
    <lineage>
        <taxon>Eukaryota</taxon>
        <taxon>Viridiplantae</taxon>
        <taxon>Streptophyta</taxon>
        <taxon>Embryophyta</taxon>
        <taxon>Tracheophyta</taxon>
        <taxon>Spermatophyta</taxon>
        <taxon>Magnoliopsida</taxon>
        <taxon>eudicotyledons</taxon>
        <taxon>Gunneridae</taxon>
        <taxon>Pentapetalae</taxon>
        <taxon>rosids</taxon>
        <taxon>malvids</taxon>
        <taxon>Brassicales</taxon>
        <taxon>Brassicaceae</taxon>
        <taxon>Camelineae</taxon>
        <taxon>Arabidopsis</taxon>
    </lineage>
</organism>
<evidence type="ECO:0000313" key="7">
    <source>
        <dbReference type="Proteomes" id="UP000694251"/>
    </source>
</evidence>
<keyword evidence="4" id="KW-0862">Zinc</keyword>
<evidence type="ECO:0000256" key="1">
    <source>
        <dbReference type="ARBA" id="ARBA00022723"/>
    </source>
</evidence>
<evidence type="ECO:0000259" key="5">
    <source>
        <dbReference type="SMART" id="SM00249"/>
    </source>
</evidence>
<evidence type="ECO:0000256" key="2">
    <source>
        <dbReference type="ARBA" id="ARBA00022737"/>
    </source>
</evidence>
<dbReference type="PANTHER" id="PTHR32410:SF181">
    <property type="entry name" value="CYSTEINE_HISTIDINE-RICH C1 DOMAIN FAMILY PROTEIN"/>
    <property type="match status" value="1"/>
</dbReference>
<comment type="caution">
    <text evidence="6">The sequence shown here is derived from an EMBL/GenBank/DDBJ whole genome shotgun (WGS) entry which is preliminary data.</text>
</comment>
<accession>A0A8T1ZUV2</accession>
<keyword evidence="2" id="KW-0677">Repeat</keyword>
<feature type="domain" description="Zinc finger PHD-type" evidence="5">
    <location>
        <begin position="367"/>
        <end position="426"/>
    </location>
</feature>
<dbReference type="InterPro" id="IPR053192">
    <property type="entry name" value="Vacuole_Formation_Reg"/>
</dbReference>
<dbReference type="AlphaFoldDB" id="A0A8T1ZUV2"/>
<name>A0A8T1ZUV2_ARASU</name>
<sequence length="631" mass="73654">MASIGGFHEEEKDGNLSMVYHHPTIQTLTPSSSGEASSHDHSIQPLFLCLTTRLSISRFQKHPPIDYYTLFPFISPIEFSTRFPKHPSIHYHTVFPFRCNNKEFDATGGCDACNGSSFGTEYYCCDHCYKVYHKECVESPLKIKHPYHPEHSLQLFHYPTNYRNIECLCCGRVAQTLVYYCTICQAIMHPLCAMKPIPFFLNQPKRHNHPLTFFHRQNFLICDVCGLLRKNDPTYICARCNFVSHKDCLYSPRIIKISRHHHRISYTSSLQSGDWSCGVCHQSIINDYCAYTCRKCSDYVVHSRCAIGKDVWDGEELEGVPEEDDITQNVRPFDMISDGVILYFLHEYHLRLEVNIPNYDEKKLCQVCVCPIFEGNFYSCIKCDYIIHETCANAPRQVQHALHPHLLTLKAKSGYIDDFFICNACERVSSGFVYQCPIKKCDFDLDVRCALISEPFDYKDHKHPLFINLDREEKLICQVCERKYYKQLNCIECNFIVCFKCSTLPYKVRYKHDKHFLELLYGKEVCQKDWCEVCERDLGDTNTKVFYWCDECCTTIHIECLLGEDPYMKHDQNFKVKGMEVQILHQSIRPLCDYCKNPCQSKIFKTYTYIACSVKCGFDISIDLRKKRMGF</sequence>
<dbReference type="GO" id="GO:0008270">
    <property type="term" value="F:zinc ion binding"/>
    <property type="evidence" value="ECO:0007669"/>
    <property type="project" value="UniProtKB-KW"/>
</dbReference>
<dbReference type="EMBL" id="JAEFBJ010000010">
    <property type="protein sequence ID" value="KAG7564618.1"/>
    <property type="molecule type" value="Genomic_DNA"/>
</dbReference>
<protein>
    <submittedName>
        <fullName evidence="6">DC1</fullName>
    </submittedName>
</protein>
<dbReference type="PANTHER" id="PTHR32410">
    <property type="entry name" value="CYSTEINE/HISTIDINE-RICH C1 DOMAIN FAMILY PROTEIN"/>
    <property type="match status" value="1"/>
</dbReference>
<feature type="domain" description="Zinc finger PHD-type" evidence="5">
    <location>
        <begin position="530"/>
        <end position="596"/>
    </location>
</feature>
<dbReference type="InterPro" id="IPR004146">
    <property type="entry name" value="DC1"/>
</dbReference>
<keyword evidence="7" id="KW-1185">Reference proteome</keyword>
<feature type="domain" description="Zinc finger PHD-type" evidence="5">
    <location>
        <begin position="109"/>
        <end position="185"/>
    </location>
</feature>
<reference evidence="6 7" key="1">
    <citation type="submission" date="2020-12" db="EMBL/GenBank/DDBJ databases">
        <title>Concerted genomic and epigenomic changes stabilize Arabidopsis allopolyploids.</title>
        <authorList>
            <person name="Chen Z."/>
        </authorList>
    </citation>
    <scope>NUCLEOTIDE SEQUENCE [LARGE SCALE GENOMIC DNA]</scope>
    <source>
        <strain evidence="6">As9502</strain>
        <tissue evidence="6">Leaf</tissue>
    </source>
</reference>
<evidence type="ECO:0000256" key="4">
    <source>
        <dbReference type="ARBA" id="ARBA00022833"/>
    </source>
</evidence>
<dbReference type="OrthoDB" id="1884766at2759"/>
<keyword evidence="1" id="KW-0479">Metal-binding</keyword>
<proteinExistence type="predicted"/>
<dbReference type="Pfam" id="PF03107">
    <property type="entry name" value="C1_2"/>
    <property type="match status" value="7"/>
</dbReference>
<dbReference type="Proteomes" id="UP000694251">
    <property type="component" value="Chromosome 10"/>
</dbReference>
<evidence type="ECO:0000313" key="6">
    <source>
        <dbReference type="EMBL" id="KAG7564618.1"/>
    </source>
</evidence>
<dbReference type="SMART" id="SM00249">
    <property type="entry name" value="PHD"/>
    <property type="match status" value="4"/>
</dbReference>
<evidence type="ECO:0000256" key="3">
    <source>
        <dbReference type="ARBA" id="ARBA00022771"/>
    </source>
</evidence>
<gene>
    <name evidence="6" type="ORF">ISN44_As10g013730</name>
</gene>
<feature type="domain" description="Zinc finger PHD-type" evidence="5">
    <location>
        <begin position="221"/>
        <end position="281"/>
    </location>
</feature>